<dbReference type="InterPro" id="IPR014922">
    <property type="entry name" value="YdhG-like"/>
</dbReference>
<dbReference type="Proteomes" id="UP000077355">
    <property type="component" value="Unassembled WGS sequence"/>
</dbReference>
<proteinExistence type="predicted"/>
<reference evidence="2 3" key="1">
    <citation type="submission" date="2016-03" db="EMBL/GenBank/DDBJ databases">
        <title>Draft genome sequence of Paenibacillus antarcticus CECT 5836.</title>
        <authorList>
            <person name="Shin S.-K."/>
            <person name="Yi H."/>
        </authorList>
    </citation>
    <scope>NUCLEOTIDE SEQUENCE [LARGE SCALE GENOMIC DNA]</scope>
    <source>
        <strain evidence="2 3">CECT 5836</strain>
    </source>
</reference>
<feature type="domain" description="YdhG-like" evidence="1">
    <location>
        <begin position="21"/>
        <end position="109"/>
    </location>
</feature>
<dbReference type="RefSeq" id="WP_068653168.1">
    <property type="nucleotide sequence ID" value="NZ_CP043611.1"/>
</dbReference>
<dbReference type="EMBL" id="LVJI01000054">
    <property type="protein sequence ID" value="OAB40367.1"/>
    <property type="molecule type" value="Genomic_DNA"/>
</dbReference>
<gene>
    <name evidence="2" type="ORF">PBAT_24000</name>
</gene>
<evidence type="ECO:0000313" key="3">
    <source>
        <dbReference type="Proteomes" id="UP000077355"/>
    </source>
</evidence>
<comment type="caution">
    <text evidence="2">The sequence shown here is derived from an EMBL/GenBank/DDBJ whole genome shotgun (WGS) entry which is preliminary data.</text>
</comment>
<dbReference type="OrthoDB" id="9811812at2"/>
<keyword evidence="3" id="KW-1185">Reference proteome</keyword>
<accession>A0A162LVH9</accession>
<organism evidence="2 3">
    <name type="scientific">Paenibacillus antarcticus</name>
    <dbReference type="NCBI Taxonomy" id="253703"/>
    <lineage>
        <taxon>Bacteria</taxon>
        <taxon>Bacillati</taxon>
        <taxon>Bacillota</taxon>
        <taxon>Bacilli</taxon>
        <taxon>Bacillales</taxon>
        <taxon>Paenibacillaceae</taxon>
        <taxon>Paenibacillus</taxon>
    </lineage>
</organism>
<evidence type="ECO:0000313" key="2">
    <source>
        <dbReference type="EMBL" id="OAB40367.1"/>
    </source>
</evidence>
<sequence length="113" mass="12683">MNQDVTDFTEALTEPWQGVLCAQLREIVHQAVPEVRERIQYKKPHFLKNGKYAAAISVSKDTVSFIIFNASELVLPEGMFEGPPERKTLKLRQGQSVDTDHLSELLSKAASTL</sequence>
<protein>
    <recommendedName>
        <fullName evidence="1">YdhG-like domain-containing protein</fullName>
    </recommendedName>
</protein>
<dbReference type="Pfam" id="PF08818">
    <property type="entry name" value="DUF1801"/>
    <property type="match status" value="1"/>
</dbReference>
<dbReference type="SUPFAM" id="SSF159888">
    <property type="entry name" value="YdhG-like"/>
    <property type="match status" value="1"/>
</dbReference>
<evidence type="ECO:0000259" key="1">
    <source>
        <dbReference type="Pfam" id="PF08818"/>
    </source>
</evidence>
<dbReference type="Gene3D" id="3.90.1150.200">
    <property type="match status" value="1"/>
</dbReference>
<name>A0A162LVH9_9BACL</name>
<dbReference type="AlphaFoldDB" id="A0A162LVH9"/>